<evidence type="ECO:0000256" key="3">
    <source>
        <dbReference type="ARBA" id="ARBA00022793"/>
    </source>
</evidence>
<evidence type="ECO:0000256" key="1">
    <source>
        <dbReference type="ARBA" id="ARBA00001933"/>
    </source>
</evidence>
<dbReference type="InterPro" id="IPR015421">
    <property type="entry name" value="PyrdxlP-dep_Trfase_major"/>
</dbReference>
<dbReference type="SUPFAM" id="SSF55904">
    <property type="entry name" value="Ornithine decarboxylase C-terminal domain"/>
    <property type="match status" value="1"/>
</dbReference>
<dbReference type="Proteomes" id="UP000180057">
    <property type="component" value="Unassembled WGS sequence"/>
</dbReference>
<keyword evidence="3" id="KW-0210">Decarboxylase</keyword>
<evidence type="ECO:0000313" key="9">
    <source>
        <dbReference type="Proteomes" id="UP000180057"/>
    </source>
</evidence>
<dbReference type="Gene3D" id="3.90.100.10">
    <property type="entry name" value="Orn/Lys/Arg decarboxylase, C-terminal domain"/>
    <property type="match status" value="1"/>
</dbReference>
<comment type="similarity">
    <text evidence="2">Belongs to the Orn/Lys/Arg decarboxylase class-I family.</text>
</comment>
<evidence type="ECO:0000256" key="4">
    <source>
        <dbReference type="ARBA" id="ARBA00022898"/>
    </source>
</evidence>
<dbReference type="EMBL" id="MLQS01000011">
    <property type="protein sequence ID" value="OIJ20548.1"/>
    <property type="molecule type" value="Genomic_DNA"/>
</dbReference>
<evidence type="ECO:0000256" key="5">
    <source>
        <dbReference type="ARBA" id="ARBA00023239"/>
    </source>
</evidence>
<dbReference type="OrthoDB" id="9815233at2"/>
<dbReference type="GO" id="GO:0016831">
    <property type="term" value="F:carboxy-lyase activity"/>
    <property type="evidence" value="ECO:0007669"/>
    <property type="project" value="UniProtKB-KW"/>
</dbReference>
<dbReference type="PANTHER" id="PTHR43277">
    <property type="entry name" value="ARGININE DECARBOXYLASE"/>
    <property type="match status" value="1"/>
</dbReference>
<keyword evidence="4" id="KW-0663">Pyridoxal phosphate</keyword>
<comment type="caution">
    <text evidence="8">The sequence shown here is derived from an EMBL/GenBank/DDBJ whole genome shotgun (WGS) entry which is preliminary data.</text>
</comment>
<dbReference type="RefSeq" id="WP_071389397.1">
    <property type="nucleotide sequence ID" value="NZ_MLQS01000011.1"/>
</dbReference>
<dbReference type="SUPFAM" id="SSF53383">
    <property type="entry name" value="PLP-dependent transferases"/>
    <property type="match status" value="1"/>
</dbReference>
<organism evidence="8 9">
    <name type="scientific">Anaerobacillus alkalidiazotrophicus</name>
    <dbReference type="NCBI Taxonomy" id="472963"/>
    <lineage>
        <taxon>Bacteria</taxon>
        <taxon>Bacillati</taxon>
        <taxon>Bacillota</taxon>
        <taxon>Bacilli</taxon>
        <taxon>Bacillales</taxon>
        <taxon>Bacillaceae</taxon>
        <taxon>Anaerobacillus</taxon>
    </lineage>
</organism>
<dbReference type="AlphaFoldDB" id="A0A1S2M765"/>
<dbReference type="Pfam" id="PF03711">
    <property type="entry name" value="OKR_DC_1_C"/>
    <property type="match status" value="1"/>
</dbReference>
<dbReference type="PANTHER" id="PTHR43277:SF3">
    <property type="entry name" value="DECARBOXYLASE, PUTATIVE-RELATED"/>
    <property type="match status" value="1"/>
</dbReference>
<reference evidence="8 9" key="1">
    <citation type="submission" date="2016-10" db="EMBL/GenBank/DDBJ databases">
        <title>Draft genome sequences of four alkaliphilic bacteria belonging to the Anaerobacillus genus.</title>
        <authorList>
            <person name="Bassil N.M."/>
            <person name="Lloyd J.R."/>
        </authorList>
    </citation>
    <scope>NUCLEOTIDE SEQUENCE [LARGE SCALE GENOMIC DNA]</scope>
    <source>
        <strain evidence="8 9">DSM 22531</strain>
    </source>
</reference>
<dbReference type="Pfam" id="PF01276">
    <property type="entry name" value="OKR_DC_1"/>
    <property type="match status" value="1"/>
</dbReference>
<name>A0A1S2M765_9BACI</name>
<dbReference type="InterPro" id="IPR015424">
    <property type="entry name" value="PyrdxlP-dep_Trfase"/>
</dbReference>
<keyword evidence="9" id="KW-1185">Reference proteome</keyword>
<feature type="domain" description="Orn/Lys/Arg decarboxylases family 1 pyridoxal-P attachment site" evidence="6">
    <location>
        <begin position="7"/>
        <end position="308"/>
    </location>
</feature>
<feature type="domain" description="Orn/Lys/Arg decarboxylase C-terminal" evidence="7">
    <location>
        <begin position="361"/>
        <end position="461"/>
    </location>
</feature>
<gene>
    <name evidence="8" type="ORF">BKP45_09060</name>
</gene>
<protein>
    <recommendedName>
        <fullName evidence="10">Lysine decarboxylase</fullName>
    </recommendedName>
</protein>
<evidence type="ECO:0008006" key="10">
    <source>
        <dbReference type="Google" id="ProtNLM"/>
    </source>
</evidence>
<keyword evidence="5" id="KW-0456">Lyase</keyword>
<dbReference type="STRING" id="472963.BKP45_09060"/>
<dbReference type="InterPro" id="IPR008286">
    <property type="entry name" value="Prn/Lys/Arg_de-COase_C"/>
</dbReference>
<comment type="cofactor">
    <cofactor evidence="1">
        <name>pyridoxal 5'-phosphate</name>
        <dbReference type="ChEBI" id="CHEBI:597326"/>
    </cofactor>
</comment>
<evidence type="ECO:0000313" key="8">
    <source>
        <dbReference type="EMBL" id="OIJ20548.1"/>
    </source>
</evidence>
<dbReference type="InterPro" id="IPR036633">
    <property type="entry name" value="Prn/Lys/Arg_de-COase_C_sf"/>
</dbReference>
<dbReference type="InterPro" id="IPR000310">
    <property type="entry name" value="Orn/Lys/Arg_deCO2ase_major_dom"/>
</dbReference>
<sequence length="476" mass="53976">MDQKRIPLFEALLAHRKREPHSFHVPGHKNGAVFSEYGAELYRHLLSIDVTELTGLDDLHNPTGVIKQAENLAADWYRSKQCFFLVGGSTVGNLAMIMATCKAGETVLVQRNSHKSILNGLRLAKVHPIFLQPEFDEIAQIPANLEEAFVLDTINKYPYAKALIITNPNYYGYSMSLESIIKEAHKHKMVVLVDEAHGAHFSHPSNFFPKSALEYGADIVVQSAHKTLPAMTMCSYLHYNSSLISLKKLTYYLQLLQSSSPSYPLMASLDLARHFLASISEKDIEKTIFDIKTFKDDINKIPQLKVIKNKLYKIDPLKVTIQSCCKLSGYELQQLLEEEGIYTELADRNNILMVMPLLNTINLRRIGEIIKYKLKDYGVIERSTVTHRLFEKKCTSLALSYEDIEEIEEEVVPLTKSVGRIISEEITPYPPGVPLLVTGEQIEMEHIKYLYELKKVGAYLQGEDIHKVGVKVLKKP</sequence>
<evidence type="ECO:0000259" key="7">
    <source>
        <dbReference type="Pfam" id="PF03711"/>
    </source>
</evidence>
<dbReference type="InterPro" id="IPR052357">
    <property type="entry name" value="Orn_Lys_Arg_decarboxylase-I"/>
</dbReference>
<dbReference type="CDD" id="cd00615">
    <property type="entry name" value="Orn_deC_like"/>
    <property type="match status" value="1"/>
</dbReference>
<evidence type="ECO:0000256" key="2">
    <source>
        <dbReference type="ARBA" id="ARBA00010671"/>
    </source>
</evidence>
<evidence type="ECO:0000259" key="6">
    <source>
        <dbReference type="Pfam" id="PF01276"/>
    </source>
</evidence>
<proteinExistence type="inferred from homology"/>
<dbReference type="Gene3D" id="3.40.640.10">
    <property type="entry name" value="Type I PLP-dependent aspartate aminotransferase-like (Major domain)"/>
    <property type="match status" value="1"/>
</dbReference>
<accession>A0A1S2M765</accession>